<evidence type="ECO:0000256" key="5">
    <source>
        <dbReference type="ARBA" id="ARBA00023054"/>
    </source>
</evidence>
<dbReference type="PANTHER" id="PTHR47221:SF6">
    <property type="entry name" value="FIBRINOGEN ALPHA CHAIN"/>
    <property type="match status" value="1"/>
</dbReference>
<evidence type="ECO:0000256" key="8">
    <source>
        <dbReference type="SAM" id="Coils"/>
    </source>
</evidence>
<dbReference type="GO" id="GO:0005576">
    <property type="term" value="C:extracellular region"/>
    <property type="evidence" value="ECO:0007669"/>
    <property type="project" value="UniProtKB-SubCell"/>
</dbReference>
<gene>
    <name evidence="11" type="ORF">WMY93_011501</name>
</gene>
<evidence type="ECO:0000256" key="4">
    <source>
        <dbReference type="ARBA" id="ARBA00022729"/>
    </source>
</evidence>
<dbReference type="AlphaFoldDB" id="A0AAW0P2W6"/>
<evidence type="ECO:0000256" key="7">
    <source>
        <dbReference type="ARBA" id="ARBA00023180"/>
    </source>
</evidence>
<dbReference type="Pfam" id="PF00147">
    <property type="entry name" value="Fibrinogen_C"/>
    <property type="match status" value="1"/>
</dbReference>
<evidence type="ECO:0000313" key="12">
    <source>
        <dbReference type="Proteomes" id="UP001460270"/>
    </source>
</evidence>
<dbReference type="InterPro" id="IPR036056">
    <property type="entry name" value="Fibrinogen-like_C"/>
</dbReference>
<dbReference type="GO" id="GO:0001525">
    <property type="term" value="P:angiogenesis"/>
    <property type="evidence" value="ECO:0007669"/>
    <property type="project" value="UniProtKB-KW"/>
</dbReference>
<dbReference type="PROSITE" id="PS51406">
    <property type="entry name" value="FIBRINOGEN_C_2"/>
    <property type="match status" value="1"/>
</dbReference>
<accession>A0AAW0P2W6</accession>
<reference evidence="12" key="1">
    <citation type="submission" date="2024-04" db="EMBL/GenBank/DDBJ databases">
        <title>Salinicola lusitanus LLJ914,a marine bacterium isolated from the Okinawa Trough.</title>
        <authorList>
            <person name="Li J."/>
        </authorList>
    </citation>
    <scope>NUCLEOTIDE SEQUENCE [LARGE SCALE GENOMIC DNA]</scope>
</reference>
<dbReference type="Pfam" id="PF25443">
    <property type="entry name" value="ANG-1"/>
    <property type="match status" value="1"/>
</dbReference>
<evidence type="ECO:0000259" key="10">
    <source>
        <dbReference type="PROSITE" id="PS51406"/>
    </source>
</evidence>
<sequence>MTPQCYMSSLLDSGGPLSQSPVPFLTVTHRKQTPASFLCPVRSHHGALRSPTMHLLAQICTEALGCVSGLLWVGPGYGVRESSRRRHVVTVGLTLVRMLFPGAVLFVGAGIYLGRSMALISWVRGLGRDTKTLGLFMCPRPGLRGGTLENVIQRSLKPDISNIQSHSVHNQTATMLEIGTNLLTHTAEQTRKLNVVEAKVLNHTSRIEIQLLENSLSTNKLEKEMLLQTTEIGQLRDKNSRLESKVALLESQQRGELEDMRQEKNRLQSVVRTQMTAIEALEKQLRVASSNNSALQRQQAQLMESVHTLINMVTSTAPPPVRSHVWRDCADVYRAGHSVSGLYHIYISNRTQPLQVFCDMDTAGGGWTLFQRRSNGSVDFQKSWRDTRWALVLCRGSTGWGTRPCTSSPLRVSTASECSWRTGRGTWATPSTTASHWPAKGSSTGCICGATAAQRAGRAVWPHMG</sequence>
<dbReference type="NCBIfam" id="NF040941">
    <property type="entry name" value="GGGWT_bact"/>
    <property type="match status" value="1"/>
</dbReference>
<keyword evidence="4" id="KW-0732">Signal</keyword>
<evidence type="ECO:0000313" key="11">
    <source>
        <dbReference type="EMBL" id="KAK7915740.1"/>
    </source>
</evidence>
<feature type="transmembrane region" description="Helical" evidence="9">
    <location>
        <begin position="94"/>
        <end position="114"/>
    </location>
</feature>
<protein>
    <recommendedName>
        <fullName evidence="10">Fibrinogen C-terminal domain-containing protein</fullName>
    </recommendedName>
</protein>
<comment type="caution">
    <text evidence="11">The sequence shown here is derived from an EMBL/GenBank/DDBJ whole genome shotgun (WGS) entry which is preliminary data.</text>
</comment>
<evidence type="ECO:0000256" key="2">
    <source>
        <dbReference type="ARBA" id="ARBA00022525"/>
    </source>
</evidence>
<keyword evidence="2" id="KW-0964">Secreted</keyword>
<dbReference type="InterPro" id="IPR002181">
    <property type="entry name" value="Fibrinogen_a/b/g_C_dom"/>
</dbReference>
<keyword evidence="9" id="KW-0472">Membrane</keyword>
<dbReference type="EMBL" id="JBBPFD010000008">
    <property type="protein sequence ID" value="KAK7915740.1"/>
    <property type="molecule type" value="Genomic_DNA"/>
</dbReference>
<keyword evidence="7" id="KW-0325">Glycoprotein</keyword>
<dbReference type="PANTHER" id="PTHR47221">
    <property type="entry name" value="FIBRINOGEN ALPHA CHAIN"/>
    <property type="match status" value="1"/>
</dbReference>
<dbReference type="InterPro" id="IPR014716">
    <property type="entry name" value="Fibrinogen_a/b/g_C_1"/>
</dbReference>
<dbReference type="Gene3D" id="3.90.215.10">
    <property type="entry name" value="Gamma Fibrinogen, chain A, domain 1"/>
    <property type="match status" value="1"/>
</dbReference>
<keyword evidence="3" id="KW-0037">Angiogenesis</keyword>
<keyword evidence="5 8" id="KW-0175">Coiled coil</keyword>
<evidence type="ECO:0000256" key="9">
    <source>
        <dbReference type="SAM" id="Phobius"/>
    </source>
</evidence>
<keyword evidence="9" id="KW-1133">Transmembrane helix</keyword>
<keyword evidence="12" id="KW-1185">Reference proteome</keyword>
<dbReference type="SMART" id="SM00186">
    <property type="entry name" value="FBG"/>
    <property type="match status" value="1"/>
</dbReference>
<organism evidence="11 12">
    <name type="scientific">Mugilogobius chulae</name>
    <name type="common">yellowstripe goby</name>
    <dbReference type="NCBI Taxonomy" id="88201"/>
    <lineage>
        <taxon>Eukaryota</taxon>
        <taxon>Metazoa</taxon>
        <taxon>Chordata</taxon>
        <taxon>Craniata</taxon>
        <taxon>Vertebrata</taxon>
        <taxon>Euteleostomi</taxon>
        <taxon>Actinopterygii</taxon>
        <taxon>Neopterygii</taxon>
        <taxon>Teleostei</taxon>
        <taxon>Neoteleostei</taxon>
        <taxon>Acanthomorphata</taxon>
        <taxon>Gobiaria</taxon>
        <taxon>Gobiiformes</taxon>
        <taxon>Gobioidei</taxon>
        <taxon>Gobiidae</taxon>
        <taxon>Gobionellinae</taxon>
        <taxon>Mugilogobius</taxon>
    </lineage>
</organism>
<dbReference type="Proteomes" id="UP001460270">
    <property type="component" value="Unassembled WGS sequence"/>
</dbReference>
<dbReference type="InterPro" id="IPR037579">
    <property type="entry name" value="FIB_ANG-like"/>
</dbReference>
<keyword evidence="9" id="KW-0812">Transmembrane</keyword>
<dbReference type="InterPro" id="IPR057439">
    <property type="entry name" value="ANG-1/2/4"/>
</dbReference>
<comment type="subcellular location">
    <subcellularLocation>
        <location evidence="1">Secreted</location>
    </subcellularLocation>
</comment>
<evidence type="ECO:0000256" key="1">
    <source>
        <dbReference type="ARBA" id="ARBA00004613"/>
    </source>
</evidence>
<feature type="domain" description="Fibrinogen C-terminal" evidence="10">
    <location>
        <begin position="320"/>
        <end position="386"/>
    </location>
</feature>
<proteinExistence type="predicted"/>
<feature type="coiled-coil region" evidence="8">
    <location>
        <begin position="232"/>
        <end position="298"/>
    </location>
</feature>
<keyword evidence="6" id="KW-1015">Disulfide bond</keyword>
<evidence type="ECO:0000256" key="6">
    <source>
        <dbReference type="ARBA" id="ARBA00023157"/>
    </source>
</evidence>
<evidence type="ECO:0000256" key="3">
    <source>
        <dbReference type="ARBA" id="ARBA00022657"/>
    </source>
</evidence>
<name>A0AAW0P2W6_9GOBI</name>
<dbReference type="GO" id="GO:0007596">
    <property type="term" value="P:blood coagulation"/>
    <property type="evidence" value="ECO:0007669"/>
    <property type="project" value="InterPro"/>
</dbReference>
<dbReference type="SUPFAM" id="SSF56496">
    <property type="entry name" value="Fibrinogen C-terminal domain-like"/>
    <property type="match status" value="1"/>
</dbReference>